<organism evidence="2 3">
    <name type="scientific">Gossypium stocksii</name>
    <dbReference type="NCBI Taxonomy" id="47602"/>
    <lineage>
        <taxon>Eukaryota</taxon>
        <taxon>Viridiplantae</taxon>
        <taxon>Streptophyta</taxon>
        <taxon>Embryophyta</taxon>
        <taxon>Tracheophyta</taxon>
        <taxon>Spermatophyta</taxon>
        <taxon>Magnoliopsida</taxon>
        <taxon>eudicotyledons</taxon>
        <taxon>Gunneridae</taxon>
        <taxon>Pentapetalae</taxon>
        <taxon>rosids</taxon>
        <taxon>malvids</taxon>
        <taxon>Malvales</taxon>
        <taxon>Malvaceae</taxon>
        <taxon>Malvoideae</taxon>
        <taxon>Gossypium</taxon>
    </lineage>
</organism>
<proteinExistence type="predicted"/>
<dbReference type="AlphaFoldDB" id="A0A9D3VJJ1"/>
<comment type="caution">
    <text evidence="2">The sequence shown here is derived from an EMBL/GenBank/DDBJ whole genome shotgun (WGS) entry which is preliminary data.</text>
</comment>
<protein>
    <recommendedName>
        <fullName evidence="1">RNase H type-1 domain-containing protein</fullName>
    </recommendedName>
</protein>
<dbReference type="Pfam" id="PF13456">
    <property type="entry name" value="RVT_3"/>
    <property type="match status" value="1"/>
</dbReference>
<evidence type="ECO:0000313" key="3">
    <source>
        <dbReference type="Proteomes" id="UP000828251"/>
    </source>
</evidence>
<dbReference type="GO" id="GO:0003676">
    <property type="term" value="F:nucleic acid binding"/>
    <property type="evidence" value="ECO:0007669"/>
    <property type="project" value="InterPro"/>
</dbReference>
<name>A0A9D3VJJ1_9ROSI</name>
<dbReference type="OrthoDB" id="999696at2759"/>
<dbReference type="GO" id="GO:0004523">
    <property type="term" value="F:RNA-DNA hybrid ribonuclease activity"/>
    <property type="evidence" value="ECO:0007669"/>
    <property type="project" value="InterPro"/>
</dbReference>
<dbReference type="Proteomes" id="UP000828251">
    <property type="component" value="Unassembled WGS sequence"/>
</dbReference>
<feature type="non-terminal residue" evidence="2">
    <location>
        <position position="1"/>
    </location>
</feature>
<dbReference type="EMBL" id="JAIQCV010000007">
    <property type="protein sequence ID" value="KAH1083299.1"/>
    <property type="molecule type" value="Genomic_DNA"/>
</dbReference>
<accession>A0A9D3VJJ1</accession>
<dbReference type="InterPro" id="IPR002156">
    <property type="entry name" value="RNaseH_domain"/>
</dbReference>
<evidence type="ECO:0000259" key="1">
    <source>
        <dbReference type="Pfam" id="PF13456"/>
    </source>
</evidence>
<sequence>YLEMCSIFDAAFWGILEGLKLIQRRGHDRVIILLDSLDVIRAIQGSNFATSNSALIW</sequence>
<evidence type="ECO:0000313" key="2">
    <source>
        <dbReference type="EMBL" id="KAH1083299.1"/>
    </source>
</evidence>
<gene>
    <name evidence="2" type="ORF">J1N35_023060</name>
</gene>
<dbReference type="SUPFAM" id="SSF53098">
    <property type="entry name" value="Ribonuclease H-like"/>
    <property type="match status" value="1"/>
</dbReference>
<keyword evidence="3" id="KW-1185">Reference proteome</keyword>
<feature type="domain" description="RNase H type-1" evidence="1">
    <location>
        <begin position="6"/>
        <end position="48"/>
    </location>
</feature>
<reference evidence="2 3" key="1">
    <citation type="journal article" date="2021" name="Plant Biotechnol. J.">
        <title>Multi-omics assisted identification of the key and species-specific regulatory components of drought-tolerant mechanisms in Gossypium stocksii.</title>
        <authorList>
            <person name="Yu D."/>
            <person name="Ke L."/>
            <person name="Zhang D."/>
            <person name="Wu Y."/>
            <person name="Sun Y."/>
            <person name="Mei J."/>
            <person name="Sun J."/>
            <person name="Sun Y."/>
        </authorList>
    </citation>
    <scope>NUCLEOTIDE SEQUENCE [LARGE SCALE GENOMIC DNA]</scope>
    <source>
        <strain evidence="3">cv. E1</strain>
        <tissue evidence="2">Leaf</tissue>
    </source>
</reference>
<dbReference type="InterPro" id="IPR012337">
    <property type="entry name" value="RNaseH-like_sf"/>
</dbReference>